<dbReference type="SMART" id="SM00343">
    <property type="entry name" value="ZnF_C2HC"/>
    <property type="match status" value="1"/>
</dbReference>
<reference evidence="5 6" key="1">
    <citation type="journal article" date="2018" name="Cell">
        <title>The Chara Genome: Secondary Complexity and Implications for Plant Terrestrialization.</title>
        <authorList>
            <person name="Nishiyama T."/>
            <person name="Sakayama H."/>
            <person name="Vries J.D."/>
            <person name="Buschmann H."/>
            <person name="Saint-Marcoux D."/>
            <person name="Ullrich K.K."/>
            <person name="Haas F.B."/>
            <person name="Vanderstraeten L."/>
            <person name="Becker D."/>
            <person name="Lang D."/>
            <person name="Vosolsobe S."/>
            <person name="Rombauts S."/>
            <person name="Wilhelmsson P.K.I."/>
            <person name="Janitza P."/>
            <person name="Kern R."/>
            <person name="Heyl A."/>
            <person name="Rumpler F."/>
            <person name="Villalobos L.I.A.C."/>
            <person name="Clay J.M."/>
            <person name="Skokan R."/>
            <person name="Toyoda A."/>
            <person name="Suzuki Y."/>
            <person name="Kagoshima H."/>
            <person name="Schijlen E."/>
            <person name="Tajeshwar N."/>
            <person name="Catarino B."/>
            <person name="Hetherington A.J."/>
            <person name="Saltykova A."/>
            <person name="Bonnot C."/>
            <person name="Breuninger H."/>
            <person name="Symeonidi A."/>
            <person name="Radhakrishnan G.V."/>
            <person name="Van Nieuwerburgh F."/>
            <person name="Deforce D."/>
            <person name="Chang C."/>
            <person name="Karol K.G."/>
            <person name="Hedrich R."/>
            <person name="Ulvskov P."/>
            <person name="Glockner G."/>
            <person name="Delwiche C.F."/>
            <person name="Petrasek J."/>
            <person name="Van de Peer Y."/>
            <person name="Friml J."/>
            <person name="Beilby M."/>
            <person name="Dolan L."/>
            <person name="Kohara Y."/>
            <person name="Sugano S."/>
            <person name="Fujiyama A."/>
            <person name="Delaux P.-M."/>
            <person name="Quint M."/>
            <person name="TheiBen G."/>
            <person name="Hagemann M."/>
            <person name="Harholt J."/>
            <person name="Dunand C."/>
            <person name="Zachgo S."/>
            <person name="Langdale J."/>
            <person name="Maumus F."/>
            <person name="Straeten D.V.D."/>
            <person name="Gould S.B."/>
            <person name="Rensing S.A."/>
        </authorList>
    </citation>
    <scope>NUCLEOTIDE SEQUENCE [LARGE SCALE GENOMIC DNA]</scope>
    <source>
        <strain evidence="5 6">S276</strain>
    </source>
</reference>
<evidence type="ECO:0008006" key="7">
    <source>
        <dbReference type="Google" id="ProtNLM"/>
    </source>
</evidence>
<feature type="compositionally biased region" description="Basic residues" evidence="2">
    <location>
        <begin position="547"/>
        <end position="559"/>
    </location>
</feature>
<evidence type="ECO:0000313" key="5">
    <source>
        <dbReference type="EMBL" id="GBG77497.1"/>
    </source>
</evidence>
<dbReference type="Proteomes" id="UP000265515">
    <property type="component" value="Unassembled WGS sequence"/>
</dbReference>
<dbReference type="PROSITE" id="PS50158">
    <property type="entry name" value="ZF_CCHC"/>
    <property type="match status" value="1"/>
</dbReference>
<dbReference type="InterPro" id="IPR035901">
    <property type="entry name" value="GIY-YIG_endonuc_sf"/>
</dbReference>
<dbReference type="GO" id="GO:0008270">
    <property type="term" value="F:zinc ion binding"/>
    <property type="evidence" value="ECO:0007669"/>
    <property type="project" value="UniProtKB-KW"/>
</dbReference>
<feature type="region of interest" description="Disordered" evidence="2">
    <location>
        <begin position="219"/>
        <end position="323"/>
    </location>
</feature>
<evidence type="ECO:0000313" key="6">
    <source>
        <dbReference type="Proteomes" id="UP000265515"/>
    </source>
</evidence>
<evidence type="ECO:0000256" key="1">
    <source>
        <dbReference type="PROSITE-ProRule" id="PRU00047"/>
    </source>
</evidence>
<gene>
    <name evidence="5" type="ORF">CBR_g23942</name>
</gene>
<accession>A0A388L5C4</accession>
<dbReference type="Pfam" id="PF01541">
    <property type="entry name" value="GIY-YIG"/>
    <property type="match status" value="1"/>
</dbReference>
<dbReference type="Pfam" id="PF00098">
    <property type="entry name" value="zf-CCHC"/>
    <property type="match status" value="1"/>
</dbReference>
<keyword evidence="1" id="KW-0863">Zinc-finger</keyword>
<dbReference type="InterPro" id="IPR000305">
    <property type="entry name" value="GIY-YIG_endonuc"/>
</dbReference>
<feature type="region of interest" description="Disordered" evidence="2">
    <location>
        <begin position="75"/>
        <end position="177"/>
    </location>
</feature>
<dbReference type="SUPFAM" id="SSF57756">
    <property type="entry name" value="Retrovirus zinc finger-like domains"/>
    <property type="match status" value="1"/>
</dbReference>
<keyword evidence="1" id="KW-0862">Zinc</keyword>
<feature type="compositionally biased region" description="Basic and acidic residues" evidence="2">
    <location>
        <begin position="122"/>
        <end position="163"/>
    </location>
</feature>
<proteinExistence type="predicted"/>
<dbReference type="EMBL" id="BFEA01000269">
    <property type="protein sequence ID" value="GBG77497.1"/>
    <property type="molecule type" value="Genomic_DNA"/>
</dbReference>
<feature type="compositionally biased region" description="Polar residues" evidence="2">
    <location>
        <begin position="222"/>
        <end position="250"/>
    </location>
</feature>
<dbReference type="SUPFAM" id="SSF82771">
    <property type="entry name" value="GIY-YIG endonuclease"/>
    <property type="match status" value="1"/>
</dbReference>
<dbReference type="Gene3D" id="3.40.1440.10">
    <property type="entry name" value="GIY-YIG endonuclease"/>
    <property type="match status" value="1"/>
</dbReference>
<dbReference type="InterPro" id="IPR001878">
    <property type="entry name" value="Znf_CCHC"/>
</dbReference>
<dbReference type="OrthoDB" id="6782675at2759"/>
<evidence type="ECO:0000256" key="2">
    <source>
        <dbReference type="SAM" id="MobiDB-lite"/>
    </source>
</evidence>
<feature type="compositionally biased region" description="Low complexity" evidence="2">
    <location>
        <begin position="287"/>
        <end position="302"/>
    </location>
</feature>
<protein>
    <recommendedName>
        <fullName evidence="7">CCHC-type domain-containing protein</fullName>
    </recommendedName>
</protein>
<evidence type="ECO:0000259" key="4">
    <source>
        <dbReference type="PROSITE" id="PS50164"/>
    </source>
</evidence>
<name>A0A388L5C4_CHABU</name>
<keyword evidence="6" id="KW-1185">Reference proteome</keyword>
<sequence length="1046" mass="119917">MGDLNQREPRCDHGRDGYHRGRDSRRDEGRERYKGRSRDDYPEDQGERRHGTGDYGRRAPLICFSCGEPGHYKNQCWKRTGEGHVRGGAGTSSGQKAASEGDESMKKQIQEIGASMASFQKYMDRENKKKAEKEKRKKEREERQLREEAQCVVKEEERQARARREARKQAKKTKAEEERLEFRKALRMHIVSCVESLKEELQEEMRRNMQAFHSIIKGKQAVSPSGSEGFYTSDSTTNQVEELSQRTGNLVISEKRKHSPEKQIGSSPPMELPPKRTPRKSGIKPVKLAAKLQATTKTTPKTKTGKKREGQTTPKSYTPRRGTPKTKIAVELGAAGCAKFIEDNMRHLAEFQAEDLKRMCRREDVQYGNKVIAMINIAEKRAEEAYDVEETDASGNEGSAEEVEGVEGDEAKYDFTIKVLYRTVVTLMGVTGQVKWLSKYTASWLRLYNKHGISYLEVHKGVYALTSPRCRAQYIGQTNRDVNTRWREHMNARGRKEKNTHLYQWWRSFGAESYTILPVDEGEAQELVQLEQLYIRRWSPSLNTNRINKRQKRKKKARRGKPERVRQRGGKEPRCWGQEVEIVKFRSSEDEAWQSSIRKILEEKEGEGERTFQLFTTGGLPYPRIGQHVRFRLQELEGVPPMMHNANNIPRAQHPDRLKLLSREMEETFGIWKNRGEREVEVATKEVAGCLTGAKKLSDKCLDVGTVKEWRTKLDGLVKTPLDRNQGETFIMCPCVYHEAMMNIFVTNPGYRFVTNDEEEVKKEMRDAFKEGGIAKFTRMQAKGSFGQAYVQPKHKDVERYRPICPSYSDPTTGTGKCVAKALNHLVFNLSADWHFNLRSVADVASRVQRINESCAKSTTAEVQLVVMFYDIKDMFSKLPHQEIMDSVNWIVDHYVSKRKKTIRVNTKGRGRSFGRTTGADHRRELSLEDIRTFVKIDMENTYVYATGVLLKQVIGIPMGKLGLPGLGLTVKSTYPFLGSVQMLKNESTVWEGKGLEFKNGQEYQSWGSKQQKSAAVTSYLHRIDTNTTVRTKIPGRVVTLTQRVE</sequence>
<feature type="compositionally biased region" description="Basic and acidic residues" evidence="2">
    <location>
        <begin position="560"/>
        <end position="571"/>
    </location>
</feature>
<dbReference type="AlphaFoldDB" id="A0A388L5C4"/>
<dbReference type="PROSITE" id="PS50164">
    <property type="entry name" value="GIY_YIG"/>
    <property type="match status" value="1"/>
</dbReference>
<organism evidence="5 6">
    <name type="scientific">Chara braunii</name>
    <name type="common">Braun's stonewort</name>
    <dbReference type="NCBI Taxonomy" id="69332"/>
    <lineage>
        <taxon>Eukaryota</taxon>
        <taxon>Viridiplantae</taxon>
        <taxon>Streptophyta</taxon>
        <taxon>Charophyceae</taxon>
        <taxon>Charales</taxon>
        <taxon>Characeae</taxon>
        <taxon>Chara</taxon>
    </lineage>
</organism>
<comment type="caution">
    <text evidence="5">The sequence shown here is derived from an EMBL/GenBank/DDBJ whole genome shotgun (WGS) entry which is preliminary data.</text>
</comment>
<keyword evidence="1" id="KW-0479">Metal-binding</keyword>
<feature type="region of interest" description="Disordered" evidence="2">
    <location>
        <begin position="545"/>
        <end position="571"/>
    </location>
</feature>
<feature type="region of interest" description="Disordered" evidence="2">
    <location>
        <begin position="1"/>
        <end position="60"/>
    </location>
</feature>
<dbReference type="GO" id="GO:0003676">
    <property type="term" value="F:nucleic acid binding"/>
    <property type="evidence" value="ECO:0007669"/>
    <property type="project" value="InterPro"/>
</dbReference>
<dbReference type="Gramene" id="GBG77497">
    <property type="protein sequence ID" value="GBG77497"/>
    <property type="gene ID" value="CBR_g23942"/>
</dbReference>
<feature type="domain" description="CCHC-type" evidence="3">
    <location>
        <begin position="63"/>
        <end position="76"/>
    </location>
</feature>
<evidence type="ECO:0000259" key="3">
    <source>
        <dbReference type="PROSITE" id="PS50158"/>
    </source>
</evidence>
<feature type="compositionally biased region" description="Basic and acidic residues" evidence="2">
    <location>
        <begin position="1"/>
        <end position="57"/>
    </location>
</feature>
<dbReference type="InterPro" id="IPR036875">
    <property type="entry name" value="Znf_CCHC_sf"/>
</dbReference>
<feature type="domain" description="GIY-YIG" evidence="4">
    <location>
        <begin position="458"/>
        <end position="544"/>
    </location>
</feature>